<evidence type="ECO:0008006" key="3">
    <source>
        <dbReference type="Google" id="ProtNLM"/>
    </source>
</evidence>
<keyword evidence="2" id="KW-1185">Reference proteome</keyword>
<organism evidence="1 2">
    <name type="scientific">Alkalimonas collagenimarina</name>
    <dbReference type="NCBI Taxonomy" id="400390"/>
    <lineage>
        <taxon>Bacteria</taxon>
        <taxon>Pseudomonadati</taxon>
        <taxon>Pseudomonadota</taxon>
        <taxon>Gammaproteobacteria</taxon>
        <taxon>Alkalimonas</taxon>
    </lineage>
</organism>
<gene>
    <name evidence="1" type="ORF">Q3O60_08645</name>
</gene>
<evidence type="ECO:0000313" key="1">
    <source>
        <dbReference type="EMBL" id="MDP4536254.1"/>
    </source>
</evidence>
<reference evidence="1 2" key="1">
    <citation type="submission" date="2023-08" db="EMBL/GenBank/DDBJ databases">
        <authorList>
            <person name="Joshi A."/>
            <person name="Thite S."/>
        </authorList>
    </citation>
    <scope>NUCLEOTIDE SEQUENCE [LARGE SCALE GENOMIC DNA]</scope>
    <source>
        <strain evidence="1 2">AC40</strain>
    </source>
</reference>
<sequence>MKKEWIAIAVIVVANLSLANTVFCSLDDAVTQPLTLSEQADSPLLDAQLAEVTQPTDDWLASY</sequence>
<dbReference type="RefSeq" id="WP_305893520.1">
    <property type="nucleotide sequence ID" value="NZ_JAUZVZ010000010.1"/>
</dbReference>
<dbReference type="EMBL" id="JAUZVZ010000010">
    <property type="protein sequence ID" value="MDP4536254.1"/>
    <property type="molecule type" value="Genomic_DNA"/>
</dbReference>
<dbReference type="Proteomes" id="UP001231616">
    <property type="component" value="Unassembled WGS sequence"/>
</dbReference>
<evidence type="ECO:0000313" key="2">
    <source>
        <dbReference type="Proteomes" id="UP001231616"/>
    </source>
</evidence>
<accession>A0ABT9GYW1</accession>
<comment type="caution">
    <text evidence="1">The sequence shown here is derived from an EMBL/GenBank/DDBJ whole genome shotgun (WGS) entry which is preliminary data.</text>
</comment>
<proteinExistence type="predicted"/>
<name>A0ABT9GYW1_9GAMM</name>
<protein>
    <recommendedName>
        <fullName evidence="3">Secreted protein</fullName>
    </recommendedName>
</protein>